<dbReference type="RefSeq" id="XP_022930912.1">
    <property type="nucleotide sequence ID" value="XM_023075144.1"/>
</dbReference>
<dbReference type="Proteomes" id="UP000504609">
    <property type="component" value="Unplaced"/>
</dbReference>
<evidence type="ECO:0000313" key="3">
    <source>
        <dbReference type="RefSeq" id="XP_022930911.1"/>
    </source>
</evidence>
<dbReference type="PANTHER" id="PTHR36773:SF1">
    <property type="entry name" value="EXPRESSED PROTEIN"/>
    <property type="match status" value="1"/>
</dbReference>
<dbReference type="PANTHER" id="PTHR36773">
    <property type="entry name" value="EXPRESSED PROTEIN"/>
    <property type="match status" value="1"/>
</dbReference>
<dbReference type="AlphaFoldDB" id="A0A6J1ES78"/>
<reference evidence="3 4" key="1">
    <citation type="submission" date="2025-04" db="UniProtKB">
        <authorList>
            <consortium name="RefSeq"/>
        </authorList>
    </citation>
    <scope>IDENTIFICATION</scope>
    <source>
        <tissue evidence="3 4">Young leaves</tissue>
    </source>
</reference>
<feature type="region of interest" description="Disordered" evidence="1">
    <location>
        <begin position="1"/>
        <end position="20"/>
    </location>
</feature>
<organism evidence="2 3">
    <name type="scientific">Cucurbita moschata</name>
    <name type="common">Winter crookneck squash</name>
    <name type="synonym">Cucurbita pepo var. moschata</name>
    <dbReference type="NCBI Taxonomy" id="3662"/>
    <lineage>
        <taxon>Eukaryota</taxon>
        <taxon>Viridiplantae</taxon>
        <taxon>Streptophyta</taxon>
        <taxon>Embryophyta</taxon>
        <taxon>Tracheophyta</taxon>
        <taxon>Spermatophyta</taxon>
        <taxon>Magnoliopsida</taxon>
        <taxon>eudicotyledons</taxon>
        <taxon>Gunneridae</taxon>
        <taxon>Pentapetalae</taxon>
        <taxon>rosids</taxon>
        <taxon>fabids</taxon>
        <taxon>Cucurbitales</taxon>
        <taxon>Cucurbitaceae</taxon>
        <taxon>Cucurbiteae</taxon>
        <taxon>Cucurbita</taxon>
    </lineage>
</organism>
<dbReference type="RefSeq" id="XP_022930911.1">
    <property type="nucleotide sequence ID" value="XM_023075143.1"/>
</dbReference>
<name>A0A6J1ES78_CUCMO</name>
<gene>
    <name evidence="3 4" type="primary">LOC111437258</name>
</gene>
<accession>A0A6J1ES78</accession>
<evidence type="ECO:0000313" key="4">
    <source>
        <dbReference type="RefSeq" id="XP_022930912.1"/>
    </source>
</evidence>
<keyword evidence="2" id="KW-1185">Reference proteome</keyword>
<sequence length="208" mass="23536">MSFLNPPMMEPSQPQNPDDYSAATTIITFQRPIPLLRGPIRSGRSENPSAGPYLLAFRDPQAWKSAYKICESKIIEQCEAGARIGCSITAINKCKRPWWSFLIQSKKGLDLKDRELCEEREMEACLAGAKEKCVGFAKEKCSKPFMEARIVARGRNITEKEAKMWICWASMADKKFSVPSFEIGRKISGVGLDKTTYRANELFDNYFS</sequence>
<dbReference type="KEGG" id="cmos:111437258"/>
<evidence type="ECO:0000313" key="2">
    <source>
        <dbReference type="Proteomes" id="UP000504609"/>
    </source>
</evidence>
<proteinExistence type="predicted"/>
<dbReference type="GeneID" id="111437258"/>
<dbReference type="GO" id="GO:0009536">
    <property type="term" value="C:plastid"/>
    <property type="evidence" value="ECO:0007669"/>
    <property type="project" value="TreeGrafter"/>
</dbReference>
<evidence type="ECO:0000256" key="1">
    <source>
        <dbReference type="SAM" id="MobiDB-lite"/>
    </source>
</evidence>
<protein>
    <submittedName>
        <fullName evidence="3 4">Uncharacterized protein LOC111437258</fullName>
    </submittedName>
</protein>